<name>A0A284QJZ8_ARMOS</name>
<evidence type="ECO:0000313" key="3">
    <source>
        <dbReference type="Proteomes" id="UP000219338"/>
    </source>
</evidence>
<sequence>MVKEVSKRFALRPAGKENDLPVCRFQFAGTETKATPYVNKNGSPRTPICPQHNRQVGRQEESY</sequence>
<dbReference type="Proteomes" id="UP000219338">
    <property type="component" value="Unassembled WGS sequence"/>
</dbReference>
<evidence type="ECO:0000313" key="2">
    <source>
        <dbReference type="EMBL" id="SJK96783.1"/>
    </source>
</evidence>
<reference evidence="3" key="1">
    <citation type="journal article" date="2017" name="Nat. Ecol. Evol.">
        <title>Genome expansion and lineage-specific genetic innovations in the forest pathogenic fungi Armillaria.</title>
        <authorList>
            <person name="Sipos G."/>
            <person name="Prasanna A.N."/>
            <person name="Walter M.C."/>
            <person name="O'Connor E."/>
            <person name="Balint B."/>
            <person name="Krizsan K."/>
            <person name="Kiss B."/>
            <person name="Hess J."/>
            <person name="Varga T."/>
            <person name="Slot J."/>
            <person name="Riley R."/>
            <person name="Boka B."/>
            <person name="Rigling D."/>
            <person name="Barry K."/>
            <person name="Lee J."/>
            <person name="Mihaltcheva S."/>
            <person name="LaButti K."/>
            <person name="Lipzen A."/>
            <person name="Waldron R."/>
            <person name="Moloney N.M."/>
            <person name="Sperisen C."/>
            <person name="Kredics L."/>
            <person name="Vagvoelgyi C."/>
            <person name="Patrignani A."/>
            <person name="Fitzpatrick D."/>
            <person name="Nagy I."/>
            <person name="Doyle S."/>
            <person name="Anderson J.B."/>
            <person name="Grigoriev I.V."/>
            <person name="Gueldener U."/>
            <person name="Muensterkoetter M."/>
            <person name="Nagy L.G."/>
        </authorList>
    </citation>
    <scope>NUCLEOTIDE SEQUENCE [LARGE SCALE GENOMIC DNA]</scope>
    <source>
        <strain evidence="3">C18/9</strain>
    </source>
</reference>
<proteinExistence type="predicted"/>
<evidence type="ECO:0000256" key="1">
    <source>
        <dbReference type="SAM" id="MobiDB-lite"/>
    </source>
</evidence>
<dbReference type="EMBL" id="FUEG01000001">
    <property type="protein sequence ID" value="SJK96783.1"/>
    <property type="molecule type" value="Genomic_DNA"/>
</dbReference>
<feature type="region of interest" description="Disordered" evidence="1">
    <location>
        <begin position="33"/>
        <end position="63"/>
    </location>
</feature>
<organism evidence="2 3">
    <name type="scientific">Armillaria ostoyae</name>
    <name type="common">Armillaria root rot fungus</name>
    <dbReference type="NCBI Taxonomy" id="47428"/>
    <lineage>
        <taxon>Eukaryota</taxon>
        <taxon>Fungi</taxon>
        <taxon>Dikarya</taxon>
        <taxon>Basidiomycota</taxon>
        <taxon>Agaricomycotina</taxon>
        <taxon>Agaricomycetes</taxon>
        <taxon>Agaricomycetidae</taxon>
        <taxon>Agaricales</taxon>
        <taxon>Marasmiineae</taxon>
        <taxon>Physalacriaceae</taxon>
        <taxon>Armillaria</taxon>
    </lineage>
</organism>
<accession>A0A284QJZ8</accession>
<protein>
    <submittedName>
        <fullName evidence="2">Uncharacterized protein</fullName>
    </submittedName>
</protein>
<gene>
    <name evidence="2" type="ORF">ARMOST_00029</name>
</gene>
<dbReference type="AlphaFoldDB" id="A0A284QJZ8"/>
<keyword evidence="3" id="KW-1185">Reference proteome</keyword>